<dbReference type="InterPro" id="IPR050680">
    <property type="entry name" value="YpeA/RimI_acetyltransf"/>
</dbReference>
<dbReference type="EC" id="2.3.1.-" evidence="4"/>
<dbReference type="InterPro" id="IPR016181">
    <property type="entry name" value="Acyl_CoA_acyltransferase"/>
</dbReference>
<name>A0ABW3L107_9BACI</name>
<accession>A0ABW3L107</accession>
<dbReference type="InterPro" id="IPR000182">
    <property type="entry name" value="GNAT_dom"/>
</dbReference>
<dbReference type="EMBL" id="JBHTKL010000005">
    <property type="protein sequence ID" value="MFD1019610.1"/>
    <property type="molecule type" value="Genomic_DNA"/>
</dbReference>
<dbReference type="Gene3D" id="3.40.630.30">
    <property type="match status" value="2"/>
</dbReference>
<dbReference type="SUPFAM" id="SSF55729">
    <property type="entry name" value="Acyl-CoA N-acyltransferases (Nat)"/>
    <property type="match status" value="2"/>
</dbReference>
<dbReference type="Proteomes" id="UP001596990">
    <property type="component" value="Unassembled WGS sequence"/>
</dbReference>
<protein>
    <submittedName>
        <fullName evidence="4">GNAT family N-acetyltransferase</fullName>
        <ecNumber evidence="4">2.3.1.-</ecNumber>
    </submittedName>
</protein>
<evidence type="ECO:0000313" key="4">
    <source>
        <dbReference type="EMBL" id="MFD1019610.1"/>
    </source>
</evidence>
<organism evidence="4 5">
    <name type="scientific">Thalassobacillus hwangdonensis</name>
    <dbReference type="NCBI Taxonomy" id="546108"/>
    <lineage>
        <taxon>Bacteria</taxon>
        <taxon>Bacillati</taxon>
        <taxon>Bacillota</taxon>
        <taxon>Bacilli</taxon>
        <taxon>Bacillales</taxon>
        <taxon>Bacillaceae</taxon>
        <taxon>Thalassobacillus</taxon>
    </lineage>
</organism>
<reference evidence="5" key="1">
    <citation type="journal article" date="2019" name="Int. J. Syst. Evol. Microbiol.">
        <title>The Global Catalogue of Microorganisms (GCM) 10K type strain sequencing project: providing services to taxonomists for standard genome sequencing and annotation.</title>
        <authorList>
            <consortium name="The Broad Institute Genomics Platform"/>
            <consortium name="The Broad Institute Genome Sequencing Center for Infectious Disease"/>
            <person name="Wu L."/>
            <person name="Ma J."/>
        </authorList>
    </citation>
    <scope>NUCLEOTIDE SEQUENCE [LARGE SCALE GENOMIC DNA]</scope>
    <source>
        <strain evidence="5">CCUG 56607</strain>
    </source>
</reference>
<keyword evidence="5" id="KW-1185">Reference proteome</keyword>
<dbReference type="PROSITE" id="PS51186">
    <property type="entry name" value="GNAT"/>
    <property type="match status" value="2"/>
</dbReference>
<proteinExistence type="predicted"/>
<evidence type="ECO:0000313" key="5">
    <source>
        <dbReference type="Proteomes" id="UP001596990"/>
    </source>
</evidence>
<dbReference type="CDD" id="cd04301">
    <property type="entry name" value="NAT_SF"/>
    <property type="match status" value="2"/>
</dbReference>
<sequence length="279" mass="31952">MKARLNQQDYDEITILKNHCIENDQVTLKLELEYKLASANTNEFNEFMYYDDDLLIGYIGICQFGGSTLEVNGMVHPSYRRMGVFTKLFDLVKTESHYRNAENMLLLSDRNSPSGQAFIKQLETHYEHSEYEMHLKNAPDKQPPTTVKLRKATNADAKEIARQNAIYFEIDEPEVRLPEEEERHGVEIFLAEFEGTTIGKVHLETNEGVGAIYGLGVIPEQRGKGYGRAILMEAVKKLQEMQVEDIMLQVAVENKNALTLYKSCGFQVTSTMDYFTLEN</sequence>
<evidence type="ECO:0000259" key="3">
    <source>
        <dbReference type="PROSITE" id="PS51186"/>
    </source>
</evidence>
<evidence type="ECO:0000256" key="2">
    <source>
        <dbReference type="ARBA" id="ARBA00023315"/>
    </source>
</evidence>
<dbReference type="GO" id="GO:0016746">
    <property type="term" value="F:acyltransferase activity"/>
    <property type="evidence" value="ECO:0007669"/>
    <property type="project" value="UniProtKB-KW"/>
</dbReference>
<feature type="domain" description="N-acetyltransferase" evidence="3">
    <location>
        <begin position="8"/>
        <end position="138"/>
    </location>
</feature>
<evidence type="ECO:0000256" key="1">
    <source>
        <dbReference type="ARBA" id="ARBA00022679"/>
    </source>
</evidence>
<gene>
    <name evidence="4" type="ORF">ACFQ2J_10540</name>
</gene>
<keyword evidence="2 4" id="KW-0012">Acyltransferase</keyword>
<comment type="caution">
    <text evidence="4">The sequence shown here is derived from an EMBL/GenBank/DDBJ whole genome shotgun (WGS) entry which is preliminary data.</text>
</comment>
<dbReference type="PANTHER" id="PTHR43420">
    <property type="entry name" value="ACETYLTRANSFERASE"/>
    <property type="match status" value="1"/>
</dbReference>
<dbReference type="Pfam" id="PF00583">
    <property type="entry name" value="Acetyltransf_1"/>
    <property type="match status" value="1"/>
</dbReference>
<keyword evidence="1 4" id="KW-0808">Transferase</keyword>
<feature type="domain" description="N-acetyltransferase" evidence="3">
    <location>
        <begin position="147"/>
        <end position="279"/>
    </location>
</feature>